<dbReference type="InterPro" id="IPR028208">
    <property type="entry name" value="Effector_pro_NleD-like"/>
</dbReference>
<sequence>MHTRVHKSSENKNEPAHAGKSADEGSAFAFSDNRPGTQALKDVLATRYTPPEVKASGDPAANQHEPPLKTDRTGLPAKLMAGIENLSGISMSAVQVHYNSTKPAQLQAHAYTQGTEIHVGRGQEKHLPHEAWHVVQQQQRRVKPTLQTKSGAFINDDSMLEEEADVMGARAAQWKGNPSENIVQKKGEMSGNSGVTVLQCCFSDKLPDADTFRQWMRMNPEVLERPKGSLVTKGAPKPSATKQEYKQESSDVKDQPELKPEDPSAVKVVKPLETTASSGVTVTTAKNVESEAAPPASPEQFLSSICQRLPRYHDVRGKIKLSNDKKETQQTDKKEHKEDNLQQDLVTLMQLNDELEHDAYGYMVSNAAALYIDKEPLNTPKEGTASESKAQAPAIGESEAASNNRRVMQTFLNALQQDHSHIVEKLLKLANEIPQNEPLKFKGRSIKEQYGEIVATNNPKAGTGTLYVAPDSDAGHKRKAEHLWHILSKNFNEYIGISQDSDLKLKDGDFSSFKKDVYAMFAKLLTRPAGLKVVEQLIDSGRKIYIELGKTASTSHTTADSRGISTGGSITMTLRNLKADYNNTARGKEGRLPFPAFLTLAHELVHLLHLWTGLVDYAQYKDLELRKQYTNAEERSTIDHENLIRKEHGLGERTHHAFSKEDEASFDCCTDLCIIQ</sequence>
<dbReference type="RefSeq" id="WP_254160804.1">
    <property type="nucleotide sequence ID" value="NZ_JAHESF010000003.1"/>
</dbReference>
<dbReference type="Pfam" id="PF13699">
    <property type="entry name" value="eCIS_core"/>
    <property type="match status" value="1"/>
</dbReference>
<evidence type="ECO:0000256" key="1">
    <source>
        <dbReference type="SAM" id="MobiDB-lite"/>
    </source>
</evidence>
<organism evidence="3 4">
    <name type="scientific">Chryseosolibacter histidini</name>
    <dbReference type="NCBI Taxonomy" id="2782349"/>
    <lineage>
        <taxon>Bacteria</taxon>
        <taxon>Pseudomonadati</taxon>
        <taxon>Bacteroidota</taxon>
        <taxon>Cytophagia</taxon>
        <taxon>Cytophagales</taxon>
        <taxon>Chryseotaleaceae</taxon>
        <taxon>Chryseosolibacter</taxon>
    </lineage>
</organism>
<dbReference type="EMBL" id="JAHESF010000003">
    <property type="protein sequence ID" value="MBT1695960.1"/>
    <property type="molecule type" value="Genomic_DNA"/>
</dbReference>
<feature type="compositionally biased region" description="Basic and acidic residues" evidence="1">
    <location>
        <begin position="316"/>
        <end position="340"/>
    </location>
</feature>
<feature type="domain" description="eCIS core" evidence="2">
    <location>
        <begin position="75"/>
        <end position="140"/>
    </location>
</feature>
<feature type="region of interest" description="Disordered" evidence="1">
    <location>
        <begin position="316"/>
        <end position="341"/>
    </location>
</feature>
<feature type="region of interest" description="Disordered" evidence="1">
    <location>
        <begin position="223"/>
        <end position="272"/>
    </location>
</feature>
<proteinExistence type="predicted"/>
<feature type="compositionally biased region" description="Basic and acidic residues" evidence="1">
    <location>
        <begin position="243"/>
        <end position="264"/>
    </location>
</feature>
<dbReference type="AlphaFoldDB" id="A0AAP2DGN4"/>
<name>A0AAP2DGN4_9BACT</name>
<reference evidence="3 4" key="1">
    <citation type="submission" date="2021-05" db="EMBL/GenBank/DDBJ databases">
        <title>A Polyphasic approach of four new species of the genus Ohtaekwangia: Ohtaekwangia histidinii sp. nov., Ohtaekwangia cretensis sp. nov., Ohtaekwangia indiensis sp. nov., Ohtaekwangia reichenbachii sp. nov. from diverse environment.</title>
        <authorList>
            <person name="Octaviana S."/>
        </authorList>
    </citation>
    <scope>NUCLEOTIDE SEQUENCE [LARGE SCALE GENOMIC DNA]</scope>
    <source>
        <strain evidence="3 4">PWU4</strain>
    </source>
</reference>
<feature type="region of interest" description="Disordered" evidence="1">
    <location>
        <begin position="379"/>
        <end position="402"/>
    </location>
</feature>
<keyword evidence="4" id="KW-1185">Reference proteome</keyword>
<feature type="region of interest" description="Disordered" evidence="1">
    <location>
        <begin position="1"/>
        <end position="73"/>
    </location>
</feature>
<comment type="caution">
    <text evidence="3">The sequence shown here is derived from an EMBL/GenBank/DDBJ whole genome shotgun (WGS) entry which is preliminary data.</text>
</comment>
<accession>A0AAP2DGN4</accession>
<gene>
    <name evidence="3" type="ORF">KK083_03670</name>
</gene>
<feature type="compositionally biased region" description="Basic and acidic residues" evidence="1">
    <location>
        <begin position="7"/>
        <end position="23"/>
    </location>
</feature>
<dbReference type="Proteomes" id="UP001319200">
    <property type="component" value="Unassembled WGS sequence"/>
</dbReference>
<protein>
    <submittedName>
        <fullName evidence="3">DUF4157 domain-containing protein</fullName>
    </submittedName>
</protein>
<evidence type="ECO:0000313" key="3">
    <source>
        <dbReference type="EMBL" id="MBT1695960.1"/>
    </source>
</evidence>
<dbReference type="InterPro" id="IPR025295">
    <property type="entry name" value="eCIS_core_dom"/>
</dbReference>
<evidence type="ECO:0000313" key="4">
    <source>
        <dbReference type="Proteomes" id="UP001319200"/>
    </source>
</evidence>
<evidence type="ECO:0000259" key="2">
    <source>
        <dbReference type="Pfam" id="PF13699"/>
    </source>
</evidence>
<dbReference type="Pfam" id="PF14891">
    <property type="entry name" value="Peptidase_M91"/>
    <property type="match status" value="1"/>
</dbReference>